<dbReference type="PANTHER" id="PTHR33154">
    <property type="entry name" value="TRANSCRIPTIONAL REGULATOR, ARSR FAMILY"/>
    <property type="match status" value="1"/>
</dbReference>
<evidence type="ECO:0000256" key="3">
    <source>
        <dbReference type="ARBA" id="ARBA00023163"/>
    </source>
</evidence>
<dbReference type="SUPFAM" id="SSF46785">
    <property type="entry name" value="Winged helix' DNA-binding domain"/>
    <property type="match status" value="1"/>
</dbReference>
<comment type="caution">
    <text evidence="5">The sequence shown here is derived from an EMBL/GenBank/DDBJ whole genome shotgun (WGS) entry which is preliminary data.</text>
</comment>
<dbReference type="Gene3D" id="1.10.10.10">
    <property type="entry name" value="Winged helix-like DNA-binding domain superfamily/Winged helix DNA-binding domain"/>
    <property type="match status" value="1"/>
</dbReference>
<organism evidence="5 6">
    <name type="scientific">Phytohabitans maris</name>
    <dbReference type="NCBI Taxonomy" id="3071409"/>
    <lineage>
        <taxon>Bacteria</taxon>
        <taxon>Bacillati</taxon>
        <taxon>Actinomycetota</taxon>
        <taxon>Actinomycetes</taxon>
        <taxon>Micromonosporales</taxon>
        <taxon>Micromonosporaceae</taxon>
    </lineage>
</organism>
<dbReference type="PROSITE" id="PS50987">
    <property type="entry name" value="HTH_ARSR_2"/>
    <property type="match status" value="1"/>
</dbReference>
<dbReference type="InterPro" id="IPR036388">
    <property type="entry name" value="WH-like_DNA-bd_sf"/>
</dbReference>
<feature type="domain" description="HTH arsR-type" evidence="4">
    <location>
        <begin position="1"/>
        <end position="87"/>
    </location>
</feature>
<evidence type="ECO:0000313" key="6">
    <source>
        <dbReference type="Proteomes" id="UP001230908"/>
    </source>
</evidence>
<dbReference type="NCBIfam" id="NF033788">
    <property type="entry name" value="HTH_metalloreg"/>
    <property type="match status" value="1"/>
</dbReference>
<reference evidence="5 6" key="1">
    <citation type="submission" date="2023-08" db="EMBL/GenBank/DDBJ databases">
        <title>Phytohabitans sansha sp. nov., isolated from marine sediment.</title>
        <authorList>
            <person name="Zhao Y."/>
            <person name="Yi K."/>
        </authorList>
    </citation>
    <scope>NUCLEOTIDE SEQUENCE [LARGE SCALE GENOMIC DNA]</scope>
    <source>
        <strain evidence="5 6">ZYX-F-186</strain>
    </source>
</reference>
<evidence type="ECO:0000256" key="1">
    <source>
        <dbReference type="ARBA" id="ARBA00023015"/>
    </source>
</evidence>
<proteinExistence type="predicted"/>
<dbReference type="RefSeq" id="WP_308713453.1">
    <property type="nucleotide sequence ID" value="NZ_JAVHUY010000014.1"/>
</dbReference>
<dbReference type="SMART" id="SM00418">
    <property type="entry name" value="HTH_ARSR"/>
    <property type="match status" value="1"/>
</dbReference>
<dbReference type="Pfam" id="PF01022">
    <property type="entry name" value="HTH_5"/>
    <property type="match status" value="1"/>
</dbReference>
<dbReference type="CDD" id="cd00090">
    <property type="entry name" value="HTH_ARSR"/>
    <property type="match status" value="1"/>
</dbReference>
<evidence type="ECO:0000256" key="2">
    <source>
        <dbReference type="ARBA" id="ARBA00023125"/>
    </source>
</evidence>
<dbReference type="EMBL" id="JAVHUY010000014">
    <property type="protein sequence ID" value="MDQ7906182.1"/>
    <property type="molecule type" value="Genomic_DNA"/>
</dbReference>
<gene>
    <name evidence="5" type="ORF">RB614_16850</name>
</gene>
<accession>A0ABU0ZII4</accession>
<dbReference type="PRINTS" id="PR00778">
    <property type="entry name" value="HTHARSR"/>
</dbReference>
<keyword evidence="3" id="KW-0804">Transcription</keyword>
<keyword evidence="6" id="KW-1185">Reference proteome</keyword>
<dbReference type="Proteomes" id="UP001230908">
    <property type="component" value="Unassembled WGS sequence"/>
</dbReference>
<dbReference type="InterPro" id="IPR051081">
    <property type="entry name" value="HTH_MetalResp_TranReg"/>
</dbReference>
<evidence type="ECO:0000313" key="5">
    <source>
        <dbReference type="EMBL" id="MDQ7906182.1"/>
    </source>
</evidence>
<keyword evidence="1" id="KW-0805">Transcription regulation</keyword>
<name>A0ABU0ZII4_9ACTN</name>
<keyword evidence="2" id="KW-0238">DNA-binding</keyword>
<sequence>MLSTFDVLAEPTRRRILDLLLERPRPVGELVERLGLTQPGTSKHLRVLREAGLVRVRQDAQRRWYELRPEPLAEIDTWLAPYRRLWSQSLDRLERHLDNT</sequence>
<dbReference type="InterPro" id="IPR036390">
    <property type="entry name" value="WH_DNA-bd_sf"/>
</dbReference>
<dbReference type="InterPro" id="IPR011991">
    <property type="entry name" value="ArsR-like_HTH"/>
</dbReference>
<dbReference type="InterPro" id="IPR001845">
    <property type="entry name" value="HTH_ArsR_DNA-bd_dom"/>
</dbReference>
<evidence type="ECO:0000259" key="4">
    <source>
        <dbReference type="PROSITE" id="PS50987"/>
    </source>
</evidence>
<protein>
    <submittedName>
        <fullName evidence="5">Metalloregulator ArsR/SmtB family transcription factor</fullName>
    </submittedName>
</protein>
<dbReference type="PANTHER" id="PTHR33154:SF33">
    <property type="entry name" value="TRANSCRIPTIONAL REPRESSOR SDPR"/>
    <property type="match status" value="1"/>
</dbReference>